<keyword evidence="1" id="KW-0472">Membrane</keyword>
<dbReference type="InterPro" id="IPR005133">
    <property type="entry name" value="PhaG_MnhG_YufB"/>
</dbReference>
<dbReference type="AlphaFoldDB" id="A0A3B1CV16"/>
<feature type="transmembrane region" description="Helical" evidence="1">
    <location>
        <begin position="66"/>
        <end position="89"/>
    </location>
</feature>
<dbReference type="NCBIfam" id="TIGR01300">
    <property type="entry name" value="CPA3_mnhG_phaG"/>
    <property type="match status" value="1"/>
</dbReference>
<dbReference type="PANTHER" id="PTHR34703:SF1">
    <property type="entry name" value="ANTIPORTER SUBUNIT MNHG2-RELATED"/>
    <property type="match status" value="1"/>
</dbReference>
<reference evidence="2" key="1">
    <citation type="submission" date="2018-06" db="EMBL/GenBank/DDBJ databases">
        <authorList>
            <person name="Zhirakovskaya E."/>
        </authorList>
    </citation>
    <scope>NUCLEOTIDE SEQUENCE</scope>
</reference>
<feature type="transmembrane region" description="Helical" evidence="1">
    <location>
        <begin position="38"/>
        <end position="60"/>
    </location>
</feature>
<name>A0A3B1CV16_9ZZZZ</name>
<dbReference type="EMBL" id="UOGF01000032">
    <property type="protein sequence ID" value="VAX27684.1"/>
    <property type="molecule type" value="Genomic_DNA"/>
</dbReference>
<keyword evidence="1" id="KW-1133">Transmembrane helix</keyword>
<organism evidence="2">
    <name type="scientific">hydrothermal vent metagenome</name>
    <dbReference type="NCBI Taxonomy" id="652676"/>
    <lineage>
        <taxon>unclassified sequences</taxon>
        <taxon>metagenomes</taxon>
        <taxon>ecological metagenomes</taxon>
    </lineage>
</organism>
<feature type="transmembrane region" description="Helical" evidence="1">
    <location>
        <begin position="6"/>
        <end position="26"/>
    </location>
</feature>
<dbReference type="PROSITE" id="PS51257">
    <property type="entry name" value="PROKAR_LIPOPROTEIN"/>
    <property type="match status" value="1"/>
</dbReference>
<dbReference type="Pfam" id="PF03334">
    <property type="entry name" value="PhaG_MnhG_YufB"/>
    <property type="match status" value="1"/>
</dbReference>
<accession>A0A3B1CV16</accession>
<dbReference type="PANTHER" id="PTHR34703">
    <property type="entry name" value="ANTIPORTER SUBUNIT MNHG2-RELATED"/>
    <property type="match status" value="1"/>
</dbReference>
<gene>
    <name evidence="2" type="ORF">MNBD_NITROSPIRAE01-1740</name>
</gene>
<dbReference type="GO" id="GO:0015385">
    <property type="term" value="F:sodium:proton antiporter activity"/>
    <property type="evidence" value="ECO:0007669"/>
    <property type="project" value="TreeGrafter"/>
</dbReference>
<keyword evidence="1" id="KW-0812">Transmembrane</keyword>
<proteinExistence type="predicted"/>
<evidence type="ECO:0000313" key="2">
    <source>
        <dbReference type="EMBL" id="VAX27684.1"/>
    </source>
</evidence>
<protein>
    <submittedName>
        <fullName evidence="2">Na(+) H(+) antiporter subunit G</fullName>
    </submittedName>
</protein>
<evidence type="ECO:0000256" key="1">
    <source>
        <dbReference type="SAM" id="Phobius"/>
    </source>
</evidence>
<sequence length="121" mass="13262">MTREILTIIFLVLGLFFIVTGCLGLYRMPDVFCRMHATSKATTLGLVFILMASFVHLGFSSVGLKAILAIIFAFLTAPVGAHLISRAAYQRGVKLHDRSVTDALSGLYPEKTNADQIQDKD</sequence>
<dbReference type="NCBIfam" id="NF009314">
    <property type="entry name" value="PRK12674.1-2"/>
    <property type="match status" value="1"/>
</dbReference>